<organism evidence="1 2">
    <name type="scientific">Gossypium laxum</name>
    <dbReference type="NCBI Taxonomy" id="34288"/>
    <lineage>
        <taxon>Eukaryota</taxon>
        <taxon>Viridiplantae</taxon>
        <taxon>Streptophyta</taxon>
        <taxon>Embryophyta</taxon>
        <taxon>Tracheophyta</taxon>
        <taxon>Spermatophyta</taxon>
        <taxon>Magnoliopsida</taxon>
        <taxon>eudicotyledons</taxon>
        <taxon>Gunneridae</taxon>
        <taxon>Pentapetalae</taxon>
        <taxon>rosids</taxon>
        <taxon>malvids</taxon>
        <taxon>Malvales</taxon>
        <taxon>Malvaceae</taxon>
        <taxon>Malvoideae</taxon>
        <taxon>Gossypium</taxon>
    </lineage>
</organism>
<keyword evidence="2" id="KW-1185">Reference proteome</keyword>
<dbReference type="AlphaFoldDB" id="A0A7J9B0I8"/>
<comment type="caution">
    <text evidence="1">The sequence shown here is derived from an EMBL/GenBank/DDBJ whole genome shotgun (WGS) entry which is preliminary data.</text>
</comment>
<name>A0A7J9B0I8_9ROSI</name>
<evidence type="ECO:0000313" key="1">
    <source>
        <dbReference type="EMBL" id="MBA0729733.1"/>
    </source>
</evidence>
<dbReference type="Proteomes" id="UP000593574">
    <property type="component" value="Unassembled WGS sequence"/>
</dbReference>
<accession>A0A7J9B0I8</accession>
<reference evidence="1 2" key="1">
    <citation type="journal article" date="2019" name="Genome Biol. Evol.">
        <title>Insights into the evolution of the New World diploid cottons (Gossypium, subgenus Houzingenia) based on genome sequencing.</title>
        <authorList>
            <person name="Grover C.E."/>
            <person name="Arick M.A. 2nd"/>
            <person name="Thrash A."/>
            <person name="Conover J.L."/>
            <person name="Sanders W.S."/>
            <person name="Peterson D.G."/>
            <person name="Frelichowski J.E."/>
            <person name="Scheffler J.A."/>
            <person name="Scheffler B.E."/>
            <person name="Wendel J.F."/>
        </authorList>
    </citation>
    <scope>NUCLEOTIDE SEQUENCE [LARGE SCALE GENOMIC DNA]</scope>
    <source>
        <strain evidence="1">4</strain>
        <tissue evidence="1">Leaf</tissue>
    </source>
</reference>
<sequence>MLLAGLLTDILIDLLKYESSSFSFCSCLPSGWTILLLSGLSA</sequence>
<evidence type="ECO:0000313" key="2">
    <source>
        <dbReference type="Proteomes" id="UP000593574"/>
    </source>
</evidence>
<protein>
    <submittedName>
        <fullName evidence="1">Uncharacterized protein</fullName>
    </submittedName>
</protein>
<dbReference type="EMBL" id="JABEZV010439540">
    <property type="protein sequence ID" value="MBA0729733.1"/>
    <property type="molecule type" value="Genomic_DNA"/>
</dbReference>
<proteinExistence type="predicted"/>
<gene>
    <name evidence="1" type="ORF">Golax_025462</name>
</gene>